<dbReference type="RefSeq" id="WP_021006417.1">
    <property type="nucleotide sequence ID" value="NZ_JZWI01000019.1"/>
</dbReference>
<keyword evidence="6 9" id="KW-0418">Kinase</keyword>
<dbReference type="PANTHER" id="PTHR43442">
    <property type="entry name" value="GLUCONOKINASE-RELATED"/>
    <property type="match status" value="1"/>
</dbReference>
<evidence type="ECO:0000256" key="2">
    <source>
        <dbReference type="ARBA" id="ARBA00008420"/>
    </source>
</evidence>
<dbReference type="Pfam" id="PF13671">
    <property type="entry name" value="AAA_33"/>
    <property type="match status" value="1"/>
</dbReference>
<reference evidence="10 11" key="1">
    <citation type="submission" date="2015-03" db="EMBL/GenBank/DDBJ databases">
        <title>Genome sequence of Variovorax paradoxus TBEA6.</title>
        <authorList>
            <person name="Poehlein A."/>
            <person name="Schuldes J."/>
            <person name="Wuebbeler J.H."/>
            <person name="Hiessl S."/>
            <person name="Steinbuechel A."/>
            <person name="Daniel R."/>
        </authorList>
    </citation>
    <scope>NUCLEOTIDE SEQUENCE [LARGE SCALE GENOMIC DNA]</scope>
    <source>
        <strain evidence="10 11">TBEA6</strain>
    </source>
</reference>
<evidence type="ECO:0000256" key="7">
    <source>
        <dbReference type="ARBA" id="ARBA00022840"/>
    </source>
</evidence>
<name>A0A0H2LY82_VARPD</name>
<evidence type="ECO:0000256" key="4">
    <source>
        <dbReference type="ARBA" id="ARBA00022679"/>
    </source>
</evidence>
<keyword evidence="5 9" id="KW-0547">Nucleotide-binding</keyword>
<evidence type="ECO:0000313" key="11">
    <source>
        <dbReference type="Proteomes" id="UP000035170"/>
    </source>
</evidence>
<evidence type="ECO:0000256" key="9">
    <source>
        <dbReference type="RuleBase" id="RU363066"/>
    </source>
</evidence>
<organism evidence="10 11">
    <name type="scientific">Variovorax paradoxus</name>
    <dbReference type="NCBI Taxonomy" id="34073"/>
    <lineage>
        <taxon>Bacteria</taxon>
        <taxon>Pseudomonadati</taxon>
        <taxon>Pseudomonadota</taxon>
        <taxon>Betaproteobacteria</taxon>
        <taxon>Burkholderiales</taxon>
        <taxon>Comamonadaceae</taxon>
        <taxon>Variovorax</taxon>
    </lineage>
</organism>
<dbReference type="Gene3D" id="3.40.50.300">
    <property type="entry name" value="P-loop containing nucleotide triphosphate hydrolases"/>
    <property type="match status" value="1"/>
</dbReference>
<dbReference type="GO" id="GO:0005975">
    <property type="term" value="P:carbohydrate metabolic process"/>
    <property type="evidence" value="ECO:0007669"/>
    <property type="project" value="InterPro"/>
</dbReference>
<dbReference type="SUPFAM" id="SSF52540">
    <property type="entry name" value="P-loop containing nucleoside triphosphate hydrolases"/>
    <property type="match status" value="1"/>
</dbReference>
<dbReference type="Proteomes" id="UP000035170">
    <property type="component" value="Unassembled WGS sequence"/>
</dbReference>
<accession>A0A0H2LY82</accession>
<dbReference type="EMBL" id="JZWI01000019">
    <property type="protein sequence ID" value="KLN55158.1"/>
    <property type="molecule type" value="Genomic_DNA"/>
</dbReference>
<sequence length="168" mass="17352">MNGVWLVVMGVSGCGKSSLGAALAVGFGLPLIEGDDYHPPANVEKMSRGIALTDADRAGWLATLGQKLAAAPQGAVLTCSALKRSYREQLRAAVPGLRFVFMEIERAESERRVAARAGAGEHMFPASLVANQFATLESPVGEPGVLAVDATAPLGALVGQVKAWLPGG</sequence>
<dbReference type="NCBIfam" id="TIGR01313">
    <property type="entry name" value="therm_gnt_kin"/>
    <property type="match status" value="1"/>
</dbReference>
<comment type="pathway">
    <text evidence="1">Carbohydrate acid metabolism.</text>
</comment>
<dbReference type="CDD" id="cd02021">
    <property type="entry name" value="GntK"/>
    <property type="match status" value="1"/>
</dbReference>
<dbReference type="EC" id="2.7.1.12" evidence="3 9"/>
<evidence type="ECO:0000256" key="3">
    <source>
        <dbReference type="ARBA" id="ARBA00012054"/>
    </source>
</evidence>
<proteinExistence type="inferred from homology"/>
<comment type="catalytic activity">
    <reaction evidence="8 9">
        <text>D-gluconate + ATP = 6-phospho-D-gluconate + ADP + H(+)</text>
        <dbReference type="Rhea" id="RHEA:19433"/>
        <dbReference type="ChEBI" id="CHEBI:15378"/>
        <dbReference type="ChEBI" id="CHEBI:18391"/>
        <dbReference type="ChEBI" id="CHEBI:30616"/>
        <dbReference type="ChEBI" id="CHEBI:58759"/>
        <dbReference type="ChEBI" id="CHEBI:456216"/>
        <dbReference type="EC" id="2.7.1.12"/>
    </reaction>
</comment>
<keyword evidence="4 9" id="KW-0808">Transferase</keyword>
<dbReference type="GO" id="GO:0005524">
    <property type="term" value="F:ATP binding"/>
    <property type="evidence" value="ECO:0007669"/>
    <property type="project" value="UniProtKB-KW"/>
</dbReference>
<evidence type="ECO:0000256" key="8">
    <source>
        <dbReference type="ARBA" id="ARBA00048090"/>
    </source>
</evidence>
<dbReference type="GO" id="GO:0046316">
    <property type="term" value="F:gluconokinase activity"/>
    <property type="evidence" value="ECO:0007669"/>
    <property type="project" value="UniProtKB-EC"/>
</dbReference>
<evidence type="ECO:0000313" key="10">
    <source>
        <dbReference type="EMBL" id="KLN55158.1"/>
    </source>
</evidence>
<keyword evidence="11" id="KW-1185">Reference proteome</keyword>
<evidence type="ECO:0000256" key="6">
    <source>
        <dbReference type="ARBA" id="ARBA00022777"/>
    </source>
</evidence>
<gene>
    <name evidence="10" type="primary">gntK</name>
    <name evidence="10" type="ORF">VPARA_38470</name>
</gene>
<protein>
    <recommendedName>
        <fullName evidence="3 9">Gluconokinase</fullName>
        <ecNumber evidence="3 9">2.7.1.12</ecNumber>
    </recommendedName>
</protein>
<keyword evidence="7 9" id="KW-0067">ATP-binding</keyword>
<dbReference type="GO" id="GO:0005737">
    <property type="term" value="C:cytoplasm"/>
    <property type="evidence" value="ECO:0007669"/>
    <property type="project" value="TreeGrafter"/>
</dbReference>
<dbReference type="InterPro" id="IPR006001">
    <property type="entry name" value="Therm_gnt_kin"/>
</dbReference>
<dbReference type="PANTHER" id="PTHR43442:SF3">
    <property type="entry name" value="GLUCONOKINASE-RELATED"/>
    <property type="match status" value="1"/>
</dbReference>
<dbReference type="AlphaFoldDB" id="A0A0H2LY82"/>
<comment type="similarity">
    <text evidence="2 9">Belongs to the gluconokinase GntK/GntV family.</text>
</comment>
<evidence type="ECO:0000256" key="5">
    <source>
        <dbReference type="ARBA" id="ARBA00022741"/>
    </source>
</evidence>
<evidence type="ECO:0000256" key="1">
    <source>
        <dbReference type="ARBA" id="ARBA00004761"/>
    </source>
</evidence>
<dbReference type="InterPro" id="IPR027417">
    <property type="entry name" value="P-loop_NTPase"/>
</dbReference>
<comment type="caution">
    <text evidence="10">The sequence shown here is derived from an EMBL/GenBank/DDBJ whole genome shotgun (WGS) entry which is preliminary data.</text>
</comment>
<dbReference type="PATRIC" id="fig|34073.19.peg.3937"/>